<feature type="compositionally biased region" description="Polar residues" evidence="2">
    <location>
        <begin position="214"/>
        <end position="252"/>
    </location>
</feature>
<evidence type="ECO:0000313" key="3">
    <source>
        <dbReference type="EMBL" id="CAI5439305.1"/>
    </source>
</evidence>
<evidence type="ECO:0000313" key="4">
    <source>
        <dbReference type="Proteomes" id="UP001152747"/>
    </source>
</evidence>
<keyword evidence="4" id="KW-1185">Reference proteome</keyword>
<feature type="compositionally biased region" description="Basic and acidic residues" evidence="2">
    <location>
        <begin position="357"/>
        <end position="378"/>
    </location>
</feature>
<feature type="compositionally biased region" description="Basic and acidic residues" evidence="2">
    <location>
        <begin position="284"/>
        <end position="329"/>
    </location>
</feature>
<gene>
    <name evidence="3" type="ORF">CAMP_LOCUS1942</name>
</gene>
<feature type="compositionally biased region" description="Low complexity" evidence="2">
    <location>
        <begin position="772"/>
        <end position="791"/>
    </location>
</feature>
<dbReference type="Proteomes" id="UP001152747">
    <property type="component" value="Unassembled WGS sequence"/>
</dbReference>
<feature type="region of interest" description="Disordered" evidence="2">
    <location>
        <begin position="827"/>
        <end position="932"/>
    </location>
</feature>
<feature type="compositionally biased region" description="Polar residues" evidence="2">
    <location>
        <begin position="330"/>
        <end position="339"/>
    </location>
</feature>
<feature type="compositionally biased region" description="Basic and acidic residues" evidence="2">
    <location>
        <begin position="518"/>
        <end position="538"/>
    </location>
</feature>
<organism evidence="3 4">
    <name type="scientific">Caenorhabditis angaria</name>
    <dbReference type="NCBI Taxonomy" id="860376"/>
    <lineage>
        <taxon>Eukaryota</taxon>
        <taxon>Metazoa</taxon>
        <taxon>Ecdysozoa</taxon>
        <taxon>Nematoda</taxon>
        <taxon>Chromadorea</taxon>
        <taxon>Rhabditida</taxon>
        <taxon>Rhabditina</taxon>
        <taxon>Rhabditomorpha</taxon>
        <taxon>Rhabditoidea</taxon>
        <taxon>Rhabditidae</taxon>
        <taxon>Peloderinae</taxon>
        <taxon>Caenorhabditis</taxon>
    </lineage>
</organism>
<feature type="compositionally biased region" description="Basic and acidic residues" evidence="2">
    <location>
        <begin position="187"/>
        <end position="213"/>
    </location>
</feature>
<feature type="compositionally biased region" description="Acidic residues" evidence="2">
    <location>
        <begin position="728"/>
        <end position="739"/>
    </location>
</feature>
<dbReference type="OrthoDB" id="5855762at2759"/>
<feature type="compositionally biased region" description="Basic and acidic residues" evidence="2">
    <location>
        <begin position="904"/>
        <end position="916"/>
    </location>
</feature>
<feature type="coiled-coil region" evidence="1">
    <location>
        <begin position="43"/>
        <end position="70"/>
    </location>
</feature>
<feature type="compositionally biased region" description="Polar residues" evidence="2">
    <location>
        <begin position="170"/>
        <end position="186"/>
    </location>
</feature>
<feature type="compositionally biased region" description="Basic and acidic residues" evidence="2">
    <location>
        <begin position="583"/>
        <end position="593"/>
    </location>
</feature>
<reference evidence="3" key="1">
    <citation type="submission" date="2022-11" db="EMBL/GenBank/DDBJ databases">
        <authorList>
            <person name="Kikuchi T."/>
        </authorList>
    </citation>
    <scope>NUCLEOTIDE SEQUENCE</scope>
    <source>
        <strain evidence="3">PS1010</strain>
    </source>
</reference>
<name>A0A9P1I452_9PELO</name>
<dbReference type="EMBL" id="CANHGI010000001">
    <property type="protein sequence ID" value="CAI5439305.1"/>
    <property type="molecule type" value="Genomic_DNA"/>
</dbReference>
<feature type="region of interest" description="Disordered" evidence="2">
    <location>
        <begin position="1"/>
        <end position="29"/>
    </location>
</feature>
<accession>A0A9P1I452</accession>
<feature type="compositionally biased region" description="Acidic residues" evidence="2">
    <location>
        <begin position="843"/>
        <end position="857"/>
    </location>
</feature>
<dbReference type="AlphaFoldDB" id="A0A9P1I452"/>
<comment type="caution">
    <text evidence="3">The sequence shown here is derived from an EMBL/GenBank/DDBJ whole genome shotgun (WGS) entry which is preliminary data.</text>
</comment>
<protein>
    <submittedName>
        <fullName evidence="3">Uncharacterized protein</fullName>
    </submittedName>
</protein>
<sequence length="951" mass="107470">MEDDLYDIALEESQEAETSSEKLENPEESDKMHKYAIYVRKLIIGARKNIEKLENENRELRENLKNALNSAGVVTCPDCTHSFKDRHHLIRPNHMKAYRANKCVELEFKTTEEMTTWLFLNQLETNSDGMPTVMKNEKVEQKFSTLKSVGSKIPEIREKIRIAIGKSEKSGNSAENRAGTSGSSRNFENREASRKLDEKSEIRAENSRKHPEVSRSSGNSKLKSENASSSRITEKSGNPQKPEFSRTSGASRRSQEPAEQKPRFTGGSENQDEKSETSRTTSRKTQESEAQKSSRKLAENRRSHTESRSENPRKSEISRSSEASRRSQDPKSYTENSQKPRGAGGSENPRMSTSTSRKSENPHKPEHSKSSEASRRSEQSQNSLEKSRSLAEVSQKSRSSENSAETSQKTRSSGSSEISRSTSRTAESVQKPRFSTSSEASRRSQEPQKSAESSRNPITFTEKPSILSRISKKPTAVRKLDIFEENNILDDKKSMKNEPVKLEEFVKISGGNATGYKTDFKIPTRKRKGEEPSKKLEIDAETAGKSTKNAPITTKKFTITREKKKENSIAETGESPEIPAKIRKIEEKPEKSPKSSGTQDLPEFSQKIDNSYVLPTSTGNLAEIRAVSQKSSENPQKIDNSYVLPISSRNLAQNAPNSSLAENLQKIDNSYFLPSSAENLGLSESALKFLKNRAAKLQKEEPLESPNNLLSEFFPNFLAAKNEKEKIEEVEEEAEEEDMSYWMSGDNVEESGEENEEEEEEEFVCPEEYPESNRSSANSSIISSSSTSSKNSKIEEYSDCSISQDAIPITPKLLSEKKEEEIEELDWDFDDGELVENNSGTENENEIEEEEIVEETDQIPITPNNNPIITPQDLEELDESGEIYEEDEEPKKEPRCSKSPQQENNRKSRNNRENSNKNRGKRRNEHLVESYSMGICSEPKKIIWWKTKLTN</sequence>
<feature type="region of interest" description="Disordered" evidence="2">
    <location>
        <begin position="513"/>
        <end position="612"/>
    </location>
</feature>
<feature type="compositionally biased region" description="Acidic residues" evidence="2">
    <location>
        <begin position="1"/>
        <end position="15"/>
    </location>
</feature>
<feature type="compositionally biased region" description="Polar residues" evidence="2">
    <location>
        <begin position="544"/>
        <end position="557"/>
    </location>
</feature>
<feature type="region of interest" description="Disordered" evidence="2">
    <location>
        <begin position="724"/>
        <end position="808"/>
    </location>
</feature>
<evidence type="ECO:0000256" key="1">
    <source>
        <dbReference type="SAM" id="Coils"/>
    </source>
</evidence>
<feature type="compositionally biased region" description="Basic and acidic residues" evidence="2">
    <location>
        <begin position="559"/>
        <end position="568"/>
    </location>
</feature>
<feature type="compositionally biased region" description="Low complexity" evidence="2">
    <location>
        <begin position="859"/>
        <end position="871"/>
    </location>
</feature>
<proteinExistence type="predicted"/>
<feature type="compositionally biased region" description="Polar residues" evidence="2">
    <location>
        <begin position="447"/>
        <end position="459"/>
    </location>
</feature>
<feature type="compositionally biased region" description="Polar residues" evidence="2">
    <location>
        <begin position="392"/>
        <end position="409"/>
    </location>
</feature>
<feature type="compositionally biased region" description="Low complexity" evidence="2">
    <location>
        <begin position="410"/>
        <end position="428"/>
    </location>
</feature>
<feature type="region of interest" description="Disordered" evidence="2">
    <location>
        <begin position="167"/>
        <end position="475"/>
    </location>
</feature>
<feature type="compositionally biased region" description="Basic and acidic residues" evidence="2">
    <location>
        <begin position="19"/>
        <end position="29"/>
    </location>
</feature>
<feature type="compositionally biased region" description="Basic and acidic residues" evidence="2">
    <location>
        <begin position="253"/>
        <end position="262"/>
    </location>
</feature>
<feature type="compositionally biased region" description="Acidic residues" evidence="2">
    <location>
        <begin position="873"/>
        <end position="888"/>
    </location>
</feature>
<keyword evidence="1" id="KW-0175">Coiled coil</keyword>
<feature type="compositionally biased region" description="Acidic residues" evidence="2">
    <location>
        <begin position="747"/>
        <end position="770"/>
    </location>
</feature>
<evidence type="ECO:0000256" key="2">
    <source>
        <dbReference type="SAM" id="MobiDB-lite"/>
    </source>
</evidence>